<dbReference type="PROSITE" id="PS00166">
    <property type="entry name" value="ENOYL_COA_HYDRATASE"/>
    <property type="match status" value="1"/>
</dbReference>
<dbReference type="PANTHER" id="PTHR11941:SF54">
    <property type="entry name" value="ENOYL-COA HYDRATASE, MITOCHONDRIAL"/>
    <property type="match status" value="1"/>
</dbReference>
<dbReference type="Pfam" id="PF00378">
    <property type="entry name" value="ECH_1"/>
    <property type="match status" value="1"/>
</dbReference>
<evidence type="ECO:0000256" key="1">
    <source>
        <dbReference type="ARBA" id="ARBA00005254"/>
    </source>
</evidence>
<sequence>MAYENILVEKKGAVGVITLNRPKVYNALSMALIAEVGQAVNAFEQDAEVGCLLIQGSEKVFAAGADIPEMASKDFPELFAMNFPYVQGDGWEVLESRRKPMLAAVSGMALGGGCELAMACDFILASDTARFGQPEVKLATMPGAGGTQRLTRAIGKAKAMEMCLTGRMMDASEAERSGLVSRILPVEELFTEALATAQTIAEQSRPVTALIKDAVDQAYETSLNAGMRFERHAFQSSFAFEDRSEGMQAFVEKRAPTFKNR</sequence>
<evidence type="ECO:0000313" key="4">
    <source>
        <dbReference type="EMBL" id="GLR64537.1"/>
    </source>
</evidence>
<dbReference type="InterPro" id="IPR014748">
    <property type="entry name" value="Enoyl-CoA_hydra_C"/>
</dbReference>
<dbReference type="CDD" id="cd06558">
    <property type="entry name" value="crotonase-like"/>
    <property type="match status" value="1"/>
</dbReference>
<dbReference type="RefSeq" id="WP_027851607.1">
    <property type="nucleotide sequence ID" value="NZ_BSOR01000035.1"/>
</dbReference>
<evidence type="ECO:0000256" key="2">
    <source>
        <dbReference type="ARBA" id="ARBA00023239"/>
    </source>
</evidence>
<protein>
    <submittedName>
        <fullName evidence="4">Enoyl-CoA hydratase</fullName>
    </submittedName>
</protein>
<dbReference type="InterPro" id="IPR018376">
    <property type="entry name" value="Enoyl-CoA_hyd/isom_CS"/>
</dbReference>
<organism evidence="4 5">
    <name type="scientific">Marinospirillum insulare</name>
    <dbReference type="NCBI Taxonomy" id="217169"/>
    <lineage>
        <taxon>Bacteria</taxon>
        <taxon>Pseudomonadati</taxon>
        <taxon>Pseudomonadota</taxon>
        <taxon>Gammaproteobacteria</taxon>
        <taxon>Oceanospirillales</taxon>
        <taxon>Oceanospirillaceae</taxon>
        <taxon>Marinospirillum</taxon>
    </lineage>
</organism>
<comment type="caution">
    <text evidence="4">The sequence shown here is derived from an EMBL/GenBank/DDBJ whole genome shotgun (WGS) entry which is preliminary data.</text>
</comment>
<dbReference type="Gene3D" id="3.90.226.10">
    <property type="entry name" value="2-enoyl-CoA Hydratase, Chain A, domain 1"/>
    <property type="match status" value="1"/>
</dbReference>
<dbReference type="InterPro" id="IPR029045">
    <property type="entry name" value="ClpP/crotonase-like_dom_sf"/>
</dbReference>
<dbReference type="Gene3D" id="1.10.12.10">
    <property type="entry name" value="Lyase 2-enoyl-coa Hydratase, Chain A, domain 2"/>
    <property type="match status" value="1"/>
</dbReference>
<dbReference type="PANTHER" id="PTHR11941">
    <property type="entry name" value="ENOYL-COA HYDRATASE-RELATED"/>
    <property type="match status" value="1"/>
</dbReference>
<keyword evidence="5" id="KW-1185">Reference proteome</keyword>
<evidence type="ECO:0000256" key="3">
    <source>
        <dbReference type="RuleBase" id="RU003707"/>
    </source>
</evidence>
<gene>
    <name evidence="4" type="primary">fadB_1</name>
    <name evidence="4" type="ORF">GCM10007878_19750</name>
</gene>
<name>A0ABQ6A1U5_9GAMM</name>
<dbReference type="Proteomes" id="UP001156682">
    <property type="component" value="Unassembled WGS sequence"/>
</dbReference>
<reference evidence="5" key="1">
    <citation type="journal article" date="2019" name="Int. J. Syst. Evol. Microbiol.">
        <title>The Global Catalogue of Microorganisms (GCM) 10K type strain sequencing project: providing services to taxonomists for standard genome sequencing and annotation.</title>
        <authorList>
            <consortium name="The Broad Institute Genomics Platform"/>
            <consortium name="The Broad Institute Genome Sequencing Center for Infectious Disease"/>
            <person name="Wu L."/>
            <person name="Ma J."/>
        </authorList>
    </citation>
    <scope>NUCLEOTIDE SEQUENCE [LARGE SCALE GENOMIC DNA]</scope>
    <source>
        <strain evidence="5">NBRC 100033</strain>
    </source>
</reference>
<dbReference type="InterPro" id="IPR001753">
    <property type="entry name" value="Enoyl-CoA_hydra/iso"/>
</dbReference>
<proteinExistence type="inferred from homology"/>
<dbReference type="EMBL" id="BSOR01000035">
    <property type="protein sequence ID" value="GLR64537.1"/>
    <property type="molecule type" value="Genomic_DNA"/>
</dbReference>
<keyword evidence="2" id="KW-0456">Lyase</keyword>
<accession>A0ABQ6A1U5</accession>
<comment type="similarity">
    <text evidence="1 3">Belongs to the enoyl-CoA hydratase/isomerase family.</text>
</comment>
<evidence type="ECO:0000313" key="5">
    <source>
        <dbReference type="Proteomes" id="UP001156682"/>
    </source>
</evidence>
<dbReference type="SUPFAM" id="SSF52096">
    <property type="entry name" value="ClpP/crotonase"/>
    <property type="match status" value="1"/>
</dbReference>